<proteinExistence type="inferred from homology"/>
<dbReference type="GO" id="GO:1990961">
    <property type="term" value="P:xenobiotic detoxification by transmembrane export across the plasma membrane"/>
    <property type="evidence" value="ECO:0007669"/>
    <property type="project" value="InterPro"/>
</dbReference>
<comment type="similarity">
    <text evidence="2">Belongs to the major facilitator superfamily. Bcr/CmlA family.</text>
</comment>
<feature type="transmembrane region" description="Helical" evidence="8">
    <location>
        <begin position="296"/>
        <end position="322"/>
    </location>
</feature>
<dbReference type="PRINTS" id="PR01035">
    <property type="entry name" value="TCRTETA"/>
</dbReference>
<evidence type="ECO:0000259" key="9">
    <source>
        <dbReference type="PROSITE" id="PS50850"/>
    </source>
</evidence>
<keyword evidence="6 8" id="KW-1133">Transmembrane helix</keyword>
<dbReference type="InterPro" id="IPR001958">
    <property type="entry name" value="Tet-R_TetA/multi-R_MdtG-like"/>
</dbReference>
<dbReference type="PROSITE" id="PS50850">
    <property type="entry name" value="MFS"/>
    <property type="match status" value="1"/>
</dbReference>
<feature type="transmembrane region" description="Helical" evidence="8">
    <location>
        <begin position="328"/>
        <end position="347"/>
    </location>
</feature>
<dbReference type="Proteomes" id="UP000550729">
    <property type="component" value="Unassembled WGS sequence"/>
</dbReference>
<evidence type="ECO:0000313" key="11">
    <source>
        <dbReference type="Proteomes" id="UP000550729"/>
    </source>
</evidence>
<dbReference type="InterPro" id="IPR036259">
    <property type="entry name" value="MFS_trans_sf"/>
</dbReference>
<keyword evidence="11" id="KW-1185">Reference proteome</keyword>
<dbReference type="FunFam" id="1.20.1720.10:FF:000005">
    <property type="entry name" value="Bcr/CflA family efflux transporter"/>
    <property type="match status" value="1"/>
</dbReference>
<dbReference type="NCBIfam" id="TIGR00710">
    <property type="entry name" value="efflux_Bcr_CflA"/>
    <property type="match status" value="1"/>
</dbReference>
<feature type="transmembrane region" description="Helical" evidence="8">
    <location>
        <begin position="230"/>
        <end position="251"/>
    </location>
</feature>
<dbReference type="InterPro" id="IPR020846">
    <property type="entry name" value="MFS_dom"/>
</dbReference>
<keyword evidence="3" id="KW-0813">Transport</keyword>
<evidence type="ECO:0000256" key="4">
    <source>
        <dbReference type="ARBA" id="ARBA00022475"/>
    </source>
</evidence>
<keyword evidence="7 8" id="KW-0472">Membrane</keyword>
<dbReference type="InterPro" id="IPR011701">
    <property type="entry name" value="MFS"/>
</dbReference>
<dbReference type="EMBL" id="JABBNB010000016">
    <property type="protein sequence ID" value="NMO02718.1"/>
    <property type="molecule type" value="Genomic_DNA"/>
</dbReference>
<feature type="transmembrane region" description="Helical" evidence="8">
    <location>
        <begin position="384"/>
        <end position="406"/>
    </location>
</feature>
<dbReference type="PANTHER" id="PTHR23502">
    <property type="entry name" value="MAJOR FACILITATOR SUPERFAMILY"/>
    <property type="match status" value="1"/>
</dbReference>
<feature type="transmembrane region" description="Helical" evidence="8">
    <location>
        <begin position="263"/>
        <end position="284"/>
    </location>
</feature>
<evidence type="ECO:0000256" key="5">
    <source>
        <dbReference type="ARBA" id="ARBA00022692"/>
    </source>
</evidence>
<sequence>MTTMRTHTPVPADRNRLTGVILLVLALLSAVAPLAIDLYLPAFPDLADEFAVSATQVQLTLTAFLAGLTLGQLVFGPLSDRYGRRGPLIIGATLCVAASVLAVFAPGSAVLVAARFLQGLGGAAGMVIGRAIISDLTAGDGAGRAAARAFSLMMIVGGVAPVVGPVVGGALAEPIGWRGILGVVLSLAVIMLVCILVVLRESNPPQRRAELSAQRAAQGAWYKSFSSRQFVCYTMAFGFGFASMMAYISASPFVYQDMMGLNAAQYGLAFGFNALALMGVSAVSARLVRRIDAARLLALGVGIVLVASVVLLLLAVCGAPALTLAVPLFFVVSAQGLILGNATGLALTSVPQAAGGASAILGALQFGLAALVSPLVSMGGEGTAVPLGIVMVCCATVATTAMVVCVSRFPLRASADS</sequence>
<feature type="transmembrane region" description="Helical" evidence="8">
    <location>
        <begin position="88"/>
        <end position="106"/>
    </location>
</feature>
<feature type="transmembrane region" description="Helical" evidence="8">
    <location>
        <begin position="145"/>
        <end position="163"/>
    </location>
</feature>
<gene>
    <name evidence="10" type="ORF">HH308_16010</name>
</gene>
<evidence type="ECO:0000256" key="1">
    <source>
        <dbReference type="ARBA" id="ARBA00004651"/>
    </source>
</evidence>
<evidence type="ECO:0000313" key="10">
    <source>
        <dbReference type="EMBL" id="NMO02718.1"/>
    </source>
</evidence>
<accession>A0A848L524</accession>
<dbReference type="Pfam" id="PF07690">
    <property type="entry name" value="MFS_1"/>
    <property type="match status" value="1"/>
</dbReference>
<dbReference type="GO" id="GO:0042910">
    <property type="term" value="F:xenobiotic transmembrane transporter activity"/>
    <property type="evidence" value="ECO:0007669"/>
    <property type="project" value="InterPro"/>
</dbReference>
<reference evidence="10 11" key="1">
    <citation type="submission" date="2020-04" db="EMBL/GenBank/DDBJ databases">
        <title>Gordonia sp. nov. TBRC 11910.</title>
        <authorList>
            <person name="Suriyachadkun C."/>
        </authorList>
    </citation>
    <scope>NUCLEOTIDE SEQUENCE [LARGE SCALE GENOMIC DNA]</scope>
    <source>
        <strain evidence="10 11">TBRC 11910</strain>
    </source>
</reference>
<evidence type="ECO:0000256" key="7">
    <source>
        <dbReference type="ARBA" id="ARBA00023136"/>
    </source>
</evidence>
<feature type="transmembrane region" description="Helical" evidence="8">
    <location>
        <begin position="359"/>
        <end position="378"/>
    </location>
</feature>
<feature type="transmembrane region" description="Helical" evidence="8">
    <location>
        <begin position="175"/>
        <end position="199"/>
    </location>
</feature>
<feature type="domain" description="Major facilitator superfamily (MFS) profile" evidence="9">
    <location>
        <begin position="21"/>
        <end position="413"/>
    </location>
</feature>
<dbReference type="Gene3D" id="1.20.1720.10">
    <property type="entry name" value="Multidrug resistance protein D"/>
    <property type="match status" value="1"/>
</dbReference>
<feature type="transmembrane region" description="Helical" evidence="8">
    <location>
        <begin position="112"/>
        <end position="133"/>
    </location>
</feature>
<name>A0A848L524_9ACTN</name>
<evidence type="ECO:0000256" key="6">
    <source>
        <dbReference type="ARBA" id="ARBA00022989"/>
    </source>
</evidence>
<comment type="caution">
    <text evidence="10">The sequence shown here is derived from an EMBL/GenBank/DDBJ whole genome shotgun (WGS) entry which is preliminary data.</text>
</comment>
<dbReference type="PANTHER" id="PTHR23502:SF132">
    <property type="entry name" value="POLYAMINE TRANSPORTER 2-RELATED"/>
    <property type="match status" value="1"/>
</dbReference>
<dbReference type="SUPFAM" id="SSF103473">
    <property type="entry name" value="MFS general substrate transporter"/>
    <property type="match status" value="1"/>
</dbReference>
<dbReference type="CDD" id="cd17320">
    <property type="entry name" value="MFS_MdfA_MDR_like"/>
    <property type="match status" value="1"/>
</dbReference>
<organism evidence="10 11">
    <name type="scientific">Gordonia asplenii</name>
    <dbReference type="NCBI Taxonomy" id="2725283"/>
    <lineage>
        <taxon>Bacteria</taxon>
        <taxon>Bacillati</taxon>
        <taxon>Actinomycetota</taxon>
        <taxon>Actinomycetes</taxon>
        <taxon>Mycobacteriales</taxon>
        <taxon>Gordoniaceae</taxon>
        <taxon>Gordonia</taxon>
    </lineage>
</organism>
<dbReference type="InterPro" id="IPR004812">
    <property type="entry name" value="Efflux_drug-R_Bcr/CmlA"/>
</dbReference>
<comment type="subcellular location">
    <subcellularLocation>
        <location evidence="1">Cell membrane</location>
        <topology evidence="1">Multi-pass membrane protein</topology>
    </subcellularLocation>
</comment>
<evidence type="ECO:0000256" key="3">
    <source>
        <dbReference type="ARBA" id="ARBA00022448"/>
    </source>
</evidence>
<dbReference type="GO" id="GO:0005886">
    <property type="term" value="C:plasma membrane"/>
    <property type="evidence" value="ECO:0007669"/>
    <property type="project" value="UniProtKB-SubCell"/>
</dbReference>
<protein>
    <submittedName>
        <fullName evidence="10">Multidrug effflux MFS transporter</fullName>
    </submittedName>
</protein>
<evidence type="ECO:0000256" key="2">
    <source>
        <dbReference type="ARBA" id="ARBA00006236"/>
    </source>
</evidence>
<keyword evidence="4" id="KW-1003">Cell membrane</keyword>
<evidence type="ECO:0000256" key="8">
    <source>
        <dbReference type="SAM" id="Phobius"/>
    </source>
</evidence>
<feature type="transmembrane region" description="Helical" evidence="8">
    <location>
        <begin position="57"/>
        <end position="76"/>
    </location>
</feature>
<dbReference type="AlphaFoldDB" id="A0A848L524"/>
<keyword evidence="5 8" id="KW-0812">Transmembrane</keyword>